<sequence length="55" mass="5927">MSEDHASAHRFGSARVSFGPRAQTKTPPPGRIRMGARRLAQPGRLRPPAQPSAHA</sequence>
<feature type="region of interest" description="Disordered" evidence="1">
    <location>
        <begin position="1"/>
        <end position="55"/>
    </location>
</feature>
<proteinExistence type="predicted"/>
<gene>
    <name evidence="2" type="ORF">BN4615_P1527</name>
</gene>
<evidence type="ECO:0000256" key="1">
    <source>
        <dbReference type="SAM" id="MobiDB-lite"/>
    </source>
</evidence>
<dbReference type="AlphaFoldDB" id="A0A1M4DZM2"/>
<dbReference type="EMBL" id="LT559118">
    <property type="protein sequence ID" value="SBO92013.1"/>
    <property type="molecule type" value="Genomic_DNA"/>
</dbReference>
<protein>
    <submittedName>
        <fullName evidence="2">Uncharacterized protein</fullName>
    </submittedName>
</protein>
<name>A0A1M4DZM2_9ACTN</name>
<accession>A0A1M4DZM2</accession>
<reference evidence="2" key="1">
    <citation type="submission" date="2016-04" db="EMBL/GenBank/DDBJ databases">
        <authorList>
            <person name="Evans L.H."/>
            <person name="Alamgir A."/>
            <person name="Owens N."/>
            <person name="Weber N.D."/>
            <person name="Virtaneva K."/>
            <person name="Barbian K."/>
            <person name="Babar A."/>
            <person name="Rosenke K."/>
        </authorList>
    </citation>
    <scope>NUCLEOTIDE SEQUENCE</scope>
    <source>
        <strain evidence="2">Nono1</strain>
    </source>
</reference>
<evidence type="ECO:0000313" key="2">
    <source>
        <dbReference type="EMBL" id="SBO92013.1"/>
    </source>
</evidence>
<organism evidence="2">
    <name type="scientific">Nonomuraea gerenzanensis</name>
    <dbReference type="NCBI Taxonomy" id="93944"/>
    <lineage>
        <taxon>Bacteria</taxon>
        <taxon>Bacillati</taxon>
        <taxon>Actinomycetota</taxon>
        <taxon>Actinomycetes</taxon>
        <taxon>Streptosporangiales</taxon>
        <taxon>Streptosporangiaceae</taxon>
        <taxon>Nonomuraea</taxon>
    </lineage>
</organism>